<protein>
    <submittedName>
        <fullName evidence="5">Uncharacterized protein</fullName>
    </submittedName>
</protein>
<evidence type="ECO:0000313" key="5">
    <source>
        <dbReference type="EMBL" id="RSL52449.1"/>
    </source>
</evidence>
<feature type="repeat" description="ANK" evidence="3">
    <location>
        <begin position="525"/>
        <end position="557"/>
    </location>
</feature>
<dbReference type="AlphaFoldDB" id="A0A428PHB3"/>
<dbReference type="PANTHER" id="PTHR24198">
    <property type="entry name" value="ANKYRIN REPEAT AND PROTEIN KINASE DOMAIN-CONTAINING PROTEIN"/>
    <property type="match status" value="1"/>
</dbReference>
<organism evidence="5 6">
    <name type="scientific">Fusarium duplospermum</name>
    <dbReference type="NCBI Taxonomy" id="1325734"/>
    <lineage>
        <taxon>Eukaryota</taxon>
        <taxon>Fungi</taxon>
        <taxon>Dikarya</taxon>
        <taxon>Ascomycota</taxon>
        <taxon>Pezizomycotina</taxon>
        <taxon>Sordariomycetes</taxon>
        <taxon>Hypocreomycetidae</taxon>
        <taxon>Hypocreales</taxon>
        <taxon>Nectriaceae</taxon>
        <taxon>Fusarium</taxon>
        <taxon>Fusarium solani species complex</taxon>
    </lineage>
</organism>
<name>A0A428PHB3_9HYPO</name>
<comment type="caution">
    <text evidence="5">The sequence shown here is derived from an EMBL/GenBank/DDBJ whole genome shotgun (WGS) entry which is preliminary data.</text>
</comment>
<dbReference type="STRING" id="1325734.A0A428PHB3"/>
<dbReference type="Proteomes" id="UP000288168">
    <property type="component" value="Unassembled WGS sequence"/>
</dbReference>
<dbReference type="PROSITE" id="PS50088">
    <property type="entry name" value="ANK_REPEAT"/>
    <property type="match status" value="1"/>
</dbReference>
<dbReference type="SUPFAM" id="SSF48403">
    <property type="entry name" value="Ankyrin repeat"/>
    <property type="match status" value="2"/>
</dbReference>
<evidence type="ECO:0000256" key="2">
    <source>
        <dbReference type="ARBA" id="ARBA00023043"/>
    </source>
</evidence>
<dbReference type="InterPro" id="IPR036770">
    <property type="entry name" value="Ankyrin_rpt-contain_sf"/>
</dbReference>
<dbReference type="PROSITE" id="PS50297">
    <property type="entry name" value="ANK_REP_REGION"/>
    <property type="match status" value="1"/>
</dbReference>
<proteinExistence type="predicted"/>
<evidence type="ECO:0000256" key="4">
    <source>
        <dbReference type="SAM" id="MobiDB-lite"/>
    </source>
</evidence>
<dbReference type="InterPro" id="IPR002110">
    <property type="entry name" value="Ankyrin_rpt"/>
</dbReference>
<dbReference type="EMBL" id="NKCI01000135">
    <property type="protein sequence ID" value="RSL52449.1"/>
    <property type="molecule type" value="Genomic_DNA"/>
</dbReference>
<feature type="compositionally biased region" description="Polar residues" evidence="4">
    <location>
        <begin position="183"/>
        <end position="195"/>
    </location>
</feature>
<dbReference type="SMART" id="SM00248">
    <property type="entry name" value="ANK"/>
    <property type="match status" value="5"/>
</dbReference>
<dbReference type="Pfam" id="PF12796">
    <property type="entry name" value="Ank_2"/>
    <property type="match status" value="1"/>
</dbReference>
<feature type="region of interest" description="Disordered" evidence="4">
    <location>
        <begin position="150"/>
        <end position="198"/>
    </location>
</feature>
<keyword evidence="1" id="KW-0677">Repeat</keyword>
<evidence type="ECO:0000313" key="6">
    <source>
        <dbReference type="Proteomes" id="UP000288168"/>
    </source>
</evidence>
<keyword evidence="6" id="KW-1185">Reference proteome</keyword>
<accession>A0A428PHB3</accession>
<gene>
    <name evidence="5" type="ORF">CEP54_010901</name>
</gene>
<dbReference type="PANTHER" id="PTHR24198:SF191">
    <property type="entry name" value="RABANKYRIN-5-LIKE"/>
    <property type="match status" value="1"/>
</dbReference>
<sequence>MAEVIVGFVSAGVGIAAFALQISNTIDALRQTRLKPGEARRDLTGLLERLEILLQAVSLLEGWEGHQPVDNIIQHIRQRYGTIEPTLRDLLEKYQDKGDGHGRHWKRAQSILARHPKQQIRDLREDINDLINILNLAFLAAQCRPPTIQEPTPRAKTDALPSGAQQEDVGHPGCEGDTKETKTGTNTAINPSSTSHQEHRIVLSTARTNSNASGARKYSCSCHLTGVSGRFWFLQYTPLSSFFGKPNDRPGCRCISLRLRMALSRFGVPYAIVAGIGFMVDGSGVELRPALRAERIVNYTSPGFEIIWRLENCLISLPEARQRFIELHQSNGPLGCHKDPSGNSYIKTLLQHPWKGLQNKQFDLLHLLITECEVTLADETERQFENSFLVQCARWIGEGQHLTLLDAILEYGFDATAIHASPADKWPAQCSPDWFGSGHTQDPFFIEYVRTILSYSPSYSGSTSLHNVLLNGSTDSAAYWLQRSQSLENNVNFLGQTPLHIVTTRPELCPLVLDTGHDMDVTDKFGVTPLMYAAAMGQTYVAKLLILKGANTGPRDTRRQWTFLDYAFFCEHWDLALDALLTIKITAEPTVFQLAVRYALVRALGYCTALTGDVSFLPKVVRLSDDVNFTFGDGLVTDNNLMHYASDLEMASTLVQCGFNSFNQKNSEGKLAINSLAKLHNAPLIKFCLEQGTDVGNVSHAGRTIFSDILSGLNSFSCVTWDIVDSIKLCLAAGADPFAADDCMCPCSPDGCHISSMFKLDFSAWSFLESIPGLMWTFEFLTLLEEYRGIEATERMLLSLIRRAQCDEPHTSIAHVCCHRGHGIGRDASKVGVSRLQSEDIGEILDEEKEFIAALEMNMKEFASFDMAKLRTEFMVHLKGKYDKHIESTKRERKRYAPNLKSNDLITYEVDYKTDQFKQTFYYPGLGTHSIAKSIAEYGFWLQHERLRADKPLVRDFHKTGWFERRISWFLEFMDVMEVTVEMLEKSMGSMYVTETRTEKIDGGKTVRSFVEAIQKARNKDQ</sequence>
<dbReference type="OrthoDB" id="3200163at2759"/>
<evidence type="ECO:0000256" key="1">
    <source>
        <dbReference type="ARBA" id="ARBA00022737"/>
    </source>
</evidence>
<keyword evidence="2 3" id="KW-0040">ANK repeat</keyword>
<evidence type="ECO:0000256" key="3">
    <source>
        <dbReference type="PROSITE-ProRule" id="PRU00023"/>
    </source>
</evidence>
<reference evidence="5 6" key="1">
    <citation type="submission" date="2017-06" db="EMBL/GenBank/DDBJ databases">
        <title>Comparative genomic analysis of Ambrosia Fusariam Clade fungi.</title>
        <authorList>
            <person name="Stajich J.E."/>
            <person name="Carrillo J."/>
            <person name="Kijimoto T."/>
            <person name="Eskalen A."/>
            <person name="O'Donnell K."/>
            <person name="Kasson M."/>
        </authorList>
    </citation>
    <scope>NUCLEOTIDE SEQUENCE [LARGE SCALE GENOMIC DNA]</scope>
    <source>
        <strain evidence="5 6">NRRL62584</strain>
    </source>
</reference>
<feature type="compositionally biased region" description="Basic and acidic residues" evidence="4">
    <location>
        <begin position="168"/>
        <end position="182"/>
    </location>
</feature>
<dbReference type="Gene3D" id="1.25.40.20">
    <property type="entry name" value="Ankyrin repeat-containing domain"/>
    <property type="match status" value="2"/>
</dbReference>